<sequence>MSLKDDALQDIVSLAKHNQISLAEIALALEAHTRQPNQEESGSVLSKLFGYIGGIFVFAGIGVFISMYWDDFSSASRVIVTLGTGLMAFVMGLICVADSKYERAATPLFLISSVLQPTGIMVMLQEYSSGGDVRHGLLFMAAYMLVQQGATFWAKQRTVLAFSAILFGCIFFANLFDIWDLNEKLIGMVIGSSLLCIAYAINKSKHMAISPFWYFVGAILLLWSIFESVENTLLEPLYLGATAFTIFLSTYVRSRTLLLVGTITMLLYIGYYTAEHFADTVGWPIALVMIGIALIGLSALAVRLNNQYIK</sequence>
<accession>A0A351R8T9</accession>
<comment type="caution">
    <text evidence="3">The sequence shown here is derived from an EMBL/GenBank/DDBJ whole genome shotgun (WGS) entry which is preliminary data.</text>
</comment>
<evidence type="ECO:0000259" key="2">
    <source>
        <dbReference type="Pfam" id="PF09925"/>
    </source>
</evidence>
<dbReference type="Proteomes" id="UP000264313">
    <property type="component" value="Unassembled WGS sequence"/>
</dbReference>
<feature type="transmembrane region" description="Helical" evidence="1">
    <location>
        <begin position="256"/>
        <end position="274"/>
    </location>
</feature>
<feature type="transmembrane region" description="Helical" evidence="1">
    <location>
        <begin position="159"/>
        <end position="179"/>
    </location>
</feature>
<keyword evidence="1" id="KW-0812">Transmembrane</keyword>
<feature type="domain" description="DUF2157" evidence="2">
    <location>
        <begin position="28"/>
        <end position="146"/>
    </location>
</feature>
<gene>
    <name evidence="3" type="ORF">DCW48_01925</name>
</gene>
<feature type="transmembrane region" description="Helical" evidence="1">
    <location>
        <begin position="280"/>
        <end position="302"/>
    </location>
</feature>
<dbReference type="AlphaFoldDB" id="A0A351R8T9"/>
<evidence type="ECO:0000313" key="4">
    <source>
        <dbReference type="Proteomes" id="UP000264313"/>
    </source>
</evidence>
<dbReference type="Pfam" id="PF09925">
    <property type="entry name" value="DUF2157"/>
    <property type="match status" value="1"/>
</dbReference>
<name>A0A351R8T9_9PROT</name>
<dbReference type="EMBL" id="DNAA01000047">
    <property type="protein sequence ID" value="HBA08460.1"/>
    <property type="molecule type" value="Genomic_DNA"/>
</dbReference>
<dbReference type="InterPro" id="IPR018677">
    <property type="entry name" value="DUF2157"/>
</dbReference>
<dbReference type="STRING" id="1132855.GCA_000384255_01931"/>
<feature type="transmembrane region" description="Helical" evidence="1">
    <location>
        <begin position="185"/>
        <end position="201"/>
    </location>
</feature>
<feature type="transmembrane region" description="Helical" evidence="1">
    <location>
        <begin position="75"/>
        <end position="97"/>
    </location>
</feature>
<feature type="transmembrane region" description="Helical" evidence="1">
    <location>
        <begin position="232"/>
        <end position="249"/>
    </location>
</feature>
<reference evidence="3 4" key="1">
    <citation type="journal article" date="2018" name="Nat. Biotechnol.">
        <title>A standardized bacterial taxonomy based on genome phylogeny substantially revises the tree of life.</title>
        <authorList>
            <person name="Parks D.H."/>
            <person name="Chuvochina M."/>
            <person name="Waite D.W."/>
            <person name="Rinke C."/>
            <person name="Skarshewski A."/>
            <person name="Chaumeil P.A."/>
            <person name="Hugenholtz P."/>
        </authorList>
    </citation>
    <scope>NUCLEOTIDE SEQUENCE [LARGE SCALE GENOMIC DNA]</scope>
    <source>
        <strain evidence="3">UBA9958</strain>
    </source>
</reference>
<keyword evidence="1" id="KW-0472">Membrane</keyword>
<evidence type="ECO:0000313" key="3">
    <source>
        <dbReference type="EMBL" id="HBA08460.1"/>
    </source>
</evidence>
<feature type="transmembrane region" description="Helical" evidence="1">
    <location>
        <begin position="48"/>
        <end position="69"/>
    </location>
</feature>
<evidence type="ECO:0000256" key="1">
    <source>
        <dbReference type="SAM" id="Phobius"/>
    </source>
</evidence>
<organism evidence="3 4">
    <name type="scientific">Methylotenera mobilis</name>
    <dbReference type="NCBI Taxonomy" id="359408"/>
    <lineage>
        <taxon>Bacteria</taxon>
        <taxon>Pseudomonadati</taxon>
        <taxon>Pseudomonadota</taxon>
        <taxon>Betaproteobacteria</taxon>
        <taxon>Nitrosomonadales</taxon>
        <taxon>Methylophilaceae</taxon>
        <taxon>Methylotenera</taxon>
    </lineage>
</organism>
<feature type="transmembrane region" description="Helical" evidence="1">
    <location>
        <begin position="208"/>
        <end position="226"/>
    </location>
</feature>
<protein>
    <submittedName>
        <fullName evidence="3">DUF2157 domain-containing protein</fullName>
    </submittedName>
</protein>
<keyword evidence="1" id="KW-1133">Transmembrane helix</keyword>
<proteinExistence type="predicted"/>